<dbReference type="Proteomes" id="UP000887580">
    <property type="component" value="Unplaced"/>
</dbReference>
<evidence type="ECO:0000313" key="2">
    <source>
        <dbReference type="WBParaSite" id="PS1159_v2.g4066.t1"/>
    </source>
</evidence>
<organism evidence="1 2">
    <name type="scientific">Panagrolaimus sp. PS1159</name>
    <dbReference type="NCBI Taxonomy" id="55785"/>
    <lineage>
        <taxon>Eukaryota</taxon>
        <taxon>Metazoa</taxon>
        <taxon>Ecdysozoa</taxon>
        <taxon>Nematoda</taxon>
        <taxon>Chromadorea</taxon>
        <taxon>Rhabditida</taxon>
        <taxon>Tylenchina</taxon>
        <taxon>Panagrolaimomorpha</taxon>
        <taxon>Panagrolaimoidea</taxon>
        <taxon>Panagrolaimidae</taxon>
        <taxon>Panagrolaimus</taxon>
    </lineage>
</organism>
<sequence length="153" mass="17361">MVIRCTCAEVETCLNIVSPNFSCGSSNFSMESPSNGPTFLIDCLMKKLQKYCICDDTAYVSKSDYFDYLPENFEIIEKSECFALKMVHCFYDRFLCNIISSGEILTKTYNRCSSETKIHDSRINSNFKAVQNGCNFFGNQISVALFVVFMAIL</sequence>
<dbReference type="WBParaSite" id="PS1159_v2.g4066.t1">
    <property type="protein sequence ID" value="PS1159_v2.g4066.t1"/>
    <property type="gene ID" value="PS1159_v2.g4066"/>
</dbReference>
<name>A0AC35GDC5_9BILA</name>
<reference evidence="2" key="1">
    <citation type="submission" date="2022-11" db="UniProtKB">
        <authorList>
            <consortium name="WormBaseParasite"/>
        </authorList>
    </citation>
    <scope>IDENTIFICATION</scope>
</reference>
<protein>
    <submittedName>
        <fullName evidence="2">Uncharacterized protein</fullName>
    </submittedName>
</protein>
<proteinExistence type="predicted"/>
<accession>A0AC35GDC5</accession>
<evidence type="ECO:0000313" key="1">
    <source>
        <dbReference type="Proteomes" id="UP000887580"/>
    </source>
</evidence>